<dbReference type="SUPFAM" id="SSF118203">
    <property type="entry name" value="Vacuolar ATP synthase subunit C"/>
    <property type="match status" value="1"/>
</dbReference>
<keyword evidence="9" id="KW-1185">Reference proteome</keyword>
<dbReference type="RefSeq" id="XP_002418712.1">
    <property type="nucleotide sequence ID" value="XM_002418667.1"/>
</dbReference>
<sequence>MSSNSLVKIAEYLILSLPQSTHANEWLEKSLNNGKQPLYNLKIPDFQSGTLDSLVQESEELNKIDHQLGSSVNKIVEILNSINPQSGTSNSRIVQSRSVFDYIENFQWNSSKYRLDKPINQLVKMISQEAITLDNDVRTSYQSYQSAKSNFLAADRKKNGDLSIKSLHEIVKPEQFVLDSEHLTTILIAVPNNLLDDFYKNYETLTLFVIPRSAELIAKDQEFHLFTVTLFKKYQQEFINNSREHRWHPRTDFIYNEEILNELRKEFDLTQATELKLKNDLIRLTKTAYSDIMANWFHIKIIRTYVEAVLKYGLPPQFDNYLIKFNGSNLKNVDKAKKELINKFNYLGGNGYTSSNNNNNNNNNNGANLHEYASLVDTEYQPFVLYELEIV</sequence>
<dbReference type="EMBL" id="FM992689">
    <property type="protein sequence ID" value="CAX44017.1"/>
    <property type="molecule type" value="Genomic_DNA"/>
</dbReference>
<dbReference type="Proteomes" id="UP000002605">
    <property type="component" value="Chromosome 2"/>
</dbReference>
<evidence type="ECO:0000313" key="8">
    <source>
        <dbReference type="EMBL" id="CAX44017.1"/>
    </source>
</evidence>
<dbReference type="eggNOG" id="KOG2909">
    <property type="taxonomic scope" value="Eukaryota"/>
</dbReference>
<keyword evidence="3 6" id="KW-0375">Hydrogen ion transport</keyword>
<dbReference type="FunFam" id="3.30.70.100:FF:000002">
    <property type="entry name" value="V-type proton ATPase subunit C"/>
    <property type="match status" value="1"/>
</dbReference>
<dbReference type="GO" id="GO:0046961">
    <property type="term" value="F:proton-transporting ATPase activity, rotational mechanism"/>
    <property type="evidence" value="ECO:0007669"/>
    <property type="project" value="InterPro"/>
</dbReference>
<dbReference type="Gene3D" id="3.30.70.100">
    <property type="match status" value="1"/>
</dbReference>
<keyword evidence="4 6" id="KW-0406">Ion transport</keyword>
<evidence type="ECO:0000256" key="6">
    <source>
        <dbReference type="RuleBase" id="RU364010"/>
    </source>
</evidence>
<evidence type="ECO:0000256" key="2">
    <source>
        <dbReference type="ARBA" id="ARBA00022448"/>
    </source>
</evidence>
<accession>B9WC95</accession>
<dbReference type="InterPro" id="IPR036132">
    <property type="entry name" value="Vac_ATP_synth_c_sf"/>
</dbReference>
<dbReference type="GO" id="GO:0016787">
    <property type="term" value="F:hydrolase activity"/>
    <property type="evidence" value="ECO:0007669"/>
    <property type="project" value="UniProtKB-KW"/>
</dbReference>
<dbReference type="AlphaFoldDB" id="B9WC95"/>
<keyword evidence="2 6" id="KW-0813">Transport</keyword>
<dbReference type="PANTHER" id="PTHR10137">
    <property type="entry name" value="V-TYPE PROTON ATPASE SUBUNIT C"/>
    <property type="match status" value="1"/>
</dbReference>
<evidence type="ECO:0000256" key="4">
    <source>
        <dbReference type="ARBA" id="ARBA00023065"/>
    </source>
</evidence>
<dbReference type="Gene3D" id="1.20.1460.10">
    <property type="entry name" value="subunit c (vma5p) of the yeast v-atpase, domain 2"/>
    <property type="match status" value="1"/>
</dbReference>
<comment type="function">
    <text evidence="5">Subunit of the V1 complex of vacuolar(H+)-ATPase (V-ATPase), a multisubunit enzyme composed of a peripheral complex (V1) that hydrolyzes ATP and a membrane integral complex (V0) that translocates protons. V-ATPase is responsible for acidifying and maintaining the pH of intracellular compartments. Subunit C is necessary for the assembly of the catalytic sector of the enzyme and is likely to have a specific function in its catalytic activity. Reversibly leaves the enzyme after glucose depletion, causing the catalytic subcomplex V1 to detach from the V0 section.</text>
</comment>
<protein>
    <recommendedName>
        <fullName evidence="6">V-type proton ATPase subunit C</fullName>
    </recommendedName>
</protein>
<comment type="function">
    <text evidence="6">Subunit of the V1 complex of vacuolar(H+)-ATPase (V-ATPase), a multisubunit enzyme composed of a peripheral complex (V1) that hydrolyzes ATP and a membrane integral complex (V0) that translocates protons. V-ATPase is responsible for acidifying and maintaining the pH of intracellular compartments and in some cell types, is targeted to the plasma membrane, where it is responsible for acidifying the extracellular environment. Subunit C is necessary for the assembly of the catalytic sector of the enzyme and is likely to have a specific function in its catalytic activity.</text>
</comment>
<gene>
    <name evidence="7" type="ordered locus">Cd36_22370</name>
    <name evidence="8" type="ORF">CD36_22370</name>
</gene>
<dbReference type="InterPro" id="IPR004907">
    <property type="entry name" value="ATPase_V1-cplx_csu"/>
</dbReference>
<evidence type="ECO:0000256" key="1">
    <source>
        <dbReference type="ARBA" id="ARBA00006138"/>
    </source>
</evidence>
<dbReference type="HOGENOM" id="CLU_017554_0_0_1"/>
<proteinExistence type="inferred from homology"/>
<name>B9WC95_CANDC</name>
<dbReference type="GO" id="GO:0000221">
    <property type="term" value="C:vacuolar proton-transporting V-type ATPase, V1 domain"/>
    <property type="evidence" value="ECO:0007669"/>
    <property type="project" value="TreeGrafter"/>
</dbReference>
<keyword evidence="8" id="KW-0378">Hydrolase</keyword>
<dbReference type="CGD" id="CAL0000164408">
    <property type="gene designation" value="Cd36_22370"/>
</dbReference>
<dbReference type="VEuPathDB" id="FungiDB:CD36_22370"/>
<evidence type="ECO:0000313" key="7">
    <source>
        <dbReference type="CGD" id="CAL0000164408"/>
    </source>
</evidence>
<dbReference type="OrthoDB" id="6605928at2759"/>
<organism evidence="8 9">
    <name type="scientific">Candida dubliniensis (strain CD36 / ATCC MYA-646 / CBS 7987 / NCPF 3949 / NRRL Y-17841)</name>
    <name type="common">Yeast</name>
    <dbReference type="NCBI Taxonomy" id="573826"/>
    <lineage>
        <taxon>Eukaryota</taxon>
        <taxon>Fungi</taxon>
        <taxon>Dikarya</taxon>
        <taxon>Ascomycota</taxon>
        <taxon>Saccharomycotina</taxon>
        <taxon>Pichiomycetes</taxon>
        <taxon>Debaryomycetaceae</taxon>
        <taxon>Candida/Lodderomyces clade</taxon>
        <taxon>Candida</taxon>
    </lineage>
</organism>
<dbReference type="GeneID" id="8046254"/>
<comment type="subunit">
    <text evidence="6">V-ATPase is a heteromultimeric enzyme composed of a peripheral catalytic V1 complex (components A to H) attached to an integral membrane V0 proton pore complex.</text>
</comment>
<evidence type="ECO:0000313" key="9">
    <source>
        <dbReference type="Proteomes" id="UP000002605"/>
    </source>
</evidence>
<dbReference type="KEGG" id="cdu:CD36_22370"/>
<reference evidence="8 9" key="1">
    <citation type="journal article" date="2009" name="Genome Res.">
        <title>Comparative genomics of the fungal pathogens Candida dubliniensis and Candida albicans.</title>
        <authorList>
            <person name="Jackson A.P."/>
            <person name="Gamble J.A."/>
            <person name="Yeomans T."/>
            <person name="Moran G.P."/>
            <person name="Saunders D."/>
            <person name="Harris D."/>
            <person name="Aslett M."/>
            <person name="Barrell J.F."/>
            <person name="Butler G."/>
            <person name="Citiulo F."/>
            <person name="Coleman D.C."/>
            <person name="de Groot P.W.J."/>
            <person name="Goodwin T.J."/>
            <person name="Quail M.A."/>
            <person name="McQuillan J."/>
            <person name="Munro C.A."/>
            <person name="Pain A."/>
            <person name="Poulter R.T."/>
            <person name="Rajandream M.A."/>
            <person name="Renauld H."/>
            <person name="Spiering M.J."/>
            <person name="Tivey A."/>
            <person name="Gow N.A.R."/>
            <person name="Barrell B."/>
            <person name="Sullivan D.J."/>
            <person name="Berriman M."/>
        </authorList>
    </citation>
    <scope>NUCLEOTIDE SEQUENCE [LARGE SCALE GENOMIC DNA]</scope>
    <source>
        <strain evidence="9">CD36 / ATCC MYA-646 / CBS 7987 / NCPF 3949 / NRRL Y-17841</strain>
    </source>
</reference>
<evidence type="ECO:0000256" key="3">
    <source>
        <dbReference type="ARBA" id="ARBA00022781"/>
    </source>
</evidence>
<comment type="similarity">
    <text evidence="1 6">Belongs to the V-ATPase C subunit family.</text>
</comment>
<dbReference type="Pfam" id="PF03223">
    <property type="entry name" value="V-ATPase_C"/>
    <property type="match status" value="1"/>
</dbReference>
<dbReference type="CDD" id="cd14785">
    <property type="entry name" value="V-ATPase_C"/>
    <property type="match status" value="1"/>
</dbReference>
<dbReference type="Gene3D" id="3.30.70.1180">
    <property type="entry name" value="Vacuolar atp synthase subunit c, domain 1"/>
    <property type="match status" value="1"/>
</dbReference>
<dbReference type="PANTHER" id="PTHR10137:SF0">
    <property type="entry name" value="V-TYPE PROTON ATPASE SUBUNIT C"/>
    <property type="match status" value="1"/>
</dbReference>
<evidence type="ECO:0000256" key="5">
    <source>
        <dbReference type="ARBA" id="ARBA00053565"/>
    </source>
</evidence>